<keyword evidence="3" id="KW-1185">Reference proteome</keyword>
<organism evidence="2 3">
    <name type="scientific">Drosophila navojoa</name>
    <name type="common">Fruit fly</name>
    <dbReference type="NCBI Taxonomy" id="7232"/>
    <lineage>
        <taxon>Eukaryota</taxon>
        <taxon>Metazoa</taxon>
        <taxon>Ecdysozoa</taxon>
        <taxon>Arthropoda</taxon>
        <taxon>Hexapoda</taxon>
        <taxon>Insecta</taxon>
        <taxon>Pterygota</taxon>
        <taxon>Neoptera</taxon>
        <taxon>Endopterygota</taxon>
        <taxon>Diptera</taxon>
        <taxon>Brachycera</taxon>
        <taxon>Muscomorpha</taxon>
        <taxon>Ephydroidea</taxon>
        <taxon>Drosophilidae</taxon>
        <taxon>Drosophila</taxon>
    </lineage>
</organism>
<protein>
    <submittedName>
        <fullName evidence="2">Uncharacterized protein</fullName>
    </submittedName>
</protein>
<evidence type="ECO:0000256" key="1">
    <source>
        <dbReference type="SAM" id="SignalP"/>
    </source>
</evidence>
<dbReference type="InterPro" id="IPR010512">
    <property type="entry name" value="DUF1091"/>
</dbReference>
<dbReference type="PANTHER" id="PTHR21112:SF0">
    <property type="entry name" value="CHEMOSENSORY PROTEIN A 29A-RELATED"/>
    <property type="match status" value="1"/>
</dbReference>
<gene>
    <name evidence="2" type="ORF">AWZ03_001861</name>
</gene>
<dbReference type="AlphaFoldDB" id="A0A484BVI9"/>
<comment type="caution">
    <text evidence="2">The sequence shown here is derived from an EMBL/GenBank/DDBJ whole genome shotgun (WGS) entry which is preliminary data.</text>
</comment>
<dbReference type="PANTHER" id="PTHR21112">
    <property type="entry name" value="CHEMOSENSORY PROTEIN A 29A-RELATED"/>
    <property type="match status" value="1"/>
</dbReference>
<sequence length="474" mass="53840">MDMSTRLRDVLAVTFLVIGLCHGCAGMRNWDYEPLSVHFVTSDASKINVVSEVVRVGRYDYAISANLTNTEDVDETTMIEALCYRSKSGAEDDYTILPFSIPNQPFKDFAKTYYKDIAYQSLKHCSNAPTPEEAYPWPKGVVTFNMCSATGEGLPEYLPEGYYKIIFKIGGRRNWDYEALFITGKSSDESLVSIQTGLERKGRGSPTVSIVLEINYQIDDETQIEATVYQSYTGHDNDYKLMPFGIEKKAFPDYLREFYDNVVYSNMGHCSNLPKPGEQIPWPIMTYKFDDCTFPGEGLPEILSEGYYKRNWDAETLFVNSSTSDESLLGFTTEIVRQGRDKPTFSAVLDFHYQLDDTTTVEVLIYHSQTGGEDDYKLMPWNVPQKPFTEFIAEYYKDLLYANLGSCSNLAEPGKEIPWPKITYNFEKCMITGDGMPEIAPEGYYKIFFAATGPVDWNFVYGMKIVSKSNAMGY</sequence>
<dbReference type="Pfam" id="PF06477">
    <property type="entry name" value="DUF1091"/>
    <property type="match status" value="3"/>
</dbReference>
<keyword evidence="1" id="KW-0732">Signal</keyword>
<feature type="chain" id="PRO_5019838105" evidence="1">
    <location>
        <begin position="24"/>
        <end position="474"/>
    </location>
</feature>
<feature type="signal peptide" evidence="1">
    <location>
        <begin position="1"/>
        <end position="23"/>
    </location>
</feature>
<accession>A0A484BVI9</accession>
<name>A0A484BVI9_DRONA</name>
<evidence type="ECO:0000313" key="2">
    <source>
        <dbReference type="EMBL" id="TDG51801.1"/>
    </source>
</evidence>
<dbReference type="Proteomes" id="UP000295192">
    <property type="component" value="Unassembled WGS sequence"/>
</dbReference>
<dbReference type="OMA" id="KAESCVI"/>
<dbReference type="EMBL" id="LSRL02000007">
    <property type="protein sequence ID" value="TDG51801.1"/>
    <property type="molecule type" value="Genomic_DNA"/>
</dbReference>
<proteinExistence type="predicted"/>
<reference evidence="2 3" key="1">
    <citation type="journal article" date="2019" name="J. Hered.">
        <title>An Improved Genome Assembly for Drosophila navojoa, the Basal Species in the mojavensis Cluster.</title>
        <authorList>
            <person name="Vanderlinde T."/>
            <person name="Dupim E.G."/>
            <person name="Nazario-Yepiz N.O."/>
            <person name="Carvalho A.B."/>
        </authorList>
    </citation>
    <scope>NUCLEOTIDE SEQUENCE [LARGE SCALE GENOMIC DNA]</scope>
    <source>
        <strain evidence="2">Navoj_Jal97</strain>
        <tissue evidence="2">Whole organism</tissue>
    </source>
</reference>
<dbReference type="OrthoDB" id="8043478at2759"/>
<evidence type="ECO:0000313" key="3">
    <source>
        <dbReference type="Proteomes" id="UP000295192"/>
    </source>
</evidence>